<dbReference type="GO" id="GO:0004029">
    <property type="term" value="F:aldehyde dehydrogenase (NAD+) activity"/>
    <property type="evidence" value="ECO:0007669"/>
    <property type="project" value="TreeGrafter"/>
</dbReference>
<reference evidence="4 5" key="1">
    <citation type="submission" date="2021-11" db="EMBL/GenBank/DDBJ databases">
        <title>Black yeast isolated from Biological Soil Crust.</title>
        <authorList>
            <person name="Kurbessoian T."/>
        </authorList>
    </citation>
    <scope>NUCLEOTIDE SEQUENCE [LARGE SCALE GENOMIC DNA]</scope>
    <source>
        <strain evidence="4 5">CCFEE 5522</strain>
    </source>
</reference>
<accession>A0AAV9JA45</accession>
<dbReference type="InterPro" id="IPR001509">
    <property type="entry name" value="Epimerase_deHydtase"/>
</dbReference>
<comment type="caution">
    <text evidence="4">The sequence shown here is derived from an EMBL/GenBank/DDBJ whole genome shotgun (WGS) entry which is preliminary data.</text>
</comment>
<dbReference type="InterPro" id="IPR016040">
    <property type="entry name" value="NAD(P)-bd_dom"/>
</dbReference>
<dbReference type="SUPFAM" id="SSF51735">
    <property type="entry name" value="NAD(P)-binding Rossmann-fold domains"/>
    <property type="match status" value="1"/>
</dbReference>
<protein>
    <recommendedName>
        <fullName evidence="6">NAD(P)-binding domain-containing protein</fullName>
    </recommendedName>
</protein>
<dbReference type="AlphaFoldDB" id="A0AAV9JA45"/>
<feature type="compositionally biased region" description="Basic and acidic residues" evidence="1">
    <location>
        <begin position="335"/>
        <end position="348"/>
    </location>
</feature>
<evidence type="ECO:0000259" key="2">
    <source>
        <dbReference type="Pfam" id="PF01370"/>
    </source>
</evidence>
<evidence type="ECO:0000256" key="1">
    <source>
        <dbReference type="SAM" id="MobiDB-lite"/>
    </source>
</evidence>
<proteinExistence type="predicted"/>
<dbReference type="GO" id="GO:0005737">
    <property type="term" value="C:cytoplasm"/>
    <property type="evidence" value="ECO:0007669"/>
    <property type="project" value="TreeGrafter"/>
</dbReference>
<evidence type="ECO:0000313" key="5">
    <source>
        <dbReference type="Proteomes" id="UP001324427"/>
    </source>
</evidence>
<feature type="region of interest" description="Disordered" evidence="1">
    <location>
        <begin position="325"/>
        <end position="348"/>
    </location>
</feature>
<evidence type="ECO:0000313" key="4">
    <source>
        <dbReference type="EMBL" id="KAK4541762.1"/>
    </source>
</evidence>
<keyword evidence="5" id="KW-1185">Reference proteome</keyword>
<organism evidence="4 5">
    <name type="scientific">Oleoguttula mirabilis</name>
    <dbReference type="NCBI Taxonomy" id="1507867"/>
    <lineage>
        <taxon>Eukaryota</taxon>
        <taxon>Fungi</taxon>
        <taxon>Dikarya</taxon>
        <taxon>Ascomycota</taxon>
        <taxon>Pezizomycotina</taxon>
        <taxon>Dothideomycetes</taxon>
        <taxon>Dothideomycetidae</taxon>
        <taxon>Mycosphaerellales</taxon>
        <taxon>Teratosphaeriaceae</taxon>
        <taxon>Oleoguttula</taxon>
    </lineage>
</organism>
<evidence type="ECO:0008006" key="6">
    <source>
        <dbReference type="Google" id="ProtNLM"/>
    </source>
</evidence>
<evidence type="ECO:0000259" key="3">
    <source>
        <dbReference type="Pfam" id="PF13460"/>
    </source>
</evidence>
<feature type="domain" description="NAD-dependent epimerase/dehydratase" evidence="2">
    <location>
        <begin position="156"/>
        <end position="242"/>
    </location>
</feature>
<dbReference type="PANTHER" id="PTHR48079">
    <property type="entry name" value="PROTEIN YEEZ"/>
    <property type="match status" value="1"/>
</dbReference>
<dbReference type="Pfam" id="PF13460">
    <property type="entry name" value="NAD_binding_10"/>
    <property type="match status" value="1"/>
</dbReference>
<name>A0AAV9JA45_9PEZI</name>
<dbReference type="InterPro" id="IPR051783">
    <property type="entry name" value="NAD(P)-dependent_oxidoreduct"/>
</dbReference>
<sequence>MAPKIFIQSTGVTGYIAGDATHALYEAHPDYEYTALVRTQEKADVVKKAFPPIRIVLGNLDDSDLLKEEAAKADIVLHAADASDHEGAAKAIAAGLASGHSKEKPGYWLHTGGTGILTFTDANSGKLGEWTDKEYNDWSGVDEVTHLPDDAFHRNVDKIVLEAGTKHGEAVRTAIVCPPTIYGKGRGPVSSRGRQVYELTKLILTAQYIPIIGAGKARWMNVHVYDLSAAFVKLVEAAAAGKADSELWGAKGYYFIEAGEHVWGELSESIGRKAEELGFVKKGLEKQQLEKDKAMEQAGFEAVSWGLNSRSKGERAKKVLGWEPSAPSLEGEIPEILKQEHERLSKGS</sequence>
<dbReference type="Pfam" id="PF01370">
    <property type="entry name" value="Epimerase"/>
    <property type="match status" value="1"/>
</dbReference>
<dbReference type="Proteomes" id="UP001324427">
    <property type="component" value="Unassembled WGS sequence"/>
</dbReference>
<dbReference type="EMBL" id="JAVFHQ010000049">
    <property type="protein sequence ID" value="KAK4541762.1"/>
    <property type="molecule type" value="Genomic_DNA"/>
</dbReference>
<dbReference type="Gene3D" id="3.40.50.720">
    <property type="entry name" value="NAD(P)-binding Rossmann-like Domain"/>
    <property type="match status" value="2"/>
</dbReference>
<feature type="domain" description="NAD(P)-binding" evidence="3">
    <location>
        <begin position="11"/>
        <end position="94"/>
    </location>
</feature>
<dbReference type="PANTHER" id="PTHR48079:SF6">
    <property type="entry name" value="NAD(P)-BINDING DOMAIN-CONTAINING PROTEIN-RELATED"/>
    <property type="match status" value="1"/>
</dbReference>
<gene>
    <name evidence="4" type="ORF">LTR36_007471</name>
</gene>
<dbReference type="InterPro" id="IPR036291">
    <property type="entry name" value="NAD(P)-bd_dom_sf"/>
</dbReference>